<comment type="pathway">
    <text evidence="2 14">Metabolic intermediate biosynthesis; chorismate biosynthesis; chorismate from D-erythrose 4-phosphate and phosphoenolpyruvate: step 5/7.</text>
</comment>
<evidence type="ECO:0000256" key="12">
    <source>
        <dbReference type="ARBA" id="ARBA00023141"/>
    </source>
</evidence>
<dbReference type="HAMAP" id="MF_00370">
    <property type="entry name" value="Shik_kinase_arch"/>
    <property type="match status" value="1"/>
</dbReference>
<dbReference type="GO" id="GO:0005737">
    <property type="term" value="C:cytoplasm"/>
    <property type="evidence" value="ECO:0007669"/>
    <property type="project" value="UniProtKB-SubCell"/>
</dbReference>
<evidence type="ECO:0000256" key="9">
    <source>
        <dbReference type="ARBA" id="ARBA00022741"/>
    </source>
</evidence>
<dbReference type="AlphaFoldDB" id="A0A401HA64"/>
<evidence type="ECO:0000259" key="16">
    <source>
        <dbReference type="Pfam" id="PF08544"/>
    </source>
</evidence>
<feature type="binding site" evidence="14">
    <location>
        <begin position="86"/>
        <end position="96"/>
    </location>
    <ligand>
        <name>ATP</name>
        <dbReference type="ChEBI" id="CHEBI:30616"/>
    </ligand>
</feature>
<dbReference type="Proteomes" id="UP000291213">
    <property type="component" value="Unassembled WGS sequence"/>
</dbReference>
<dbReference type="GO" id="GO:0004765">
    <property type="term" value="F:shikimate kinase activity"/>
    <property type="evidence" value="ECO:0007669"/>
    <property type="project" value="UniProtKB-UniRule"/>
</dbReference>
<gene>
    <name evidence="14" type="primary">aroK</name>
    <name evidence="17" type="ORF">apy_10810</name>
</gene>
<evidence type="ECO:0000256" key="8">
    <source>
        <dbReference type="ARBA" id="ARBA00022679"/>
    </source>
</evidence>
<keyword evidence="8 14" id="KW-0808">Transferase</keyword>
<dbReference type="EC" id="2.7.1.71" evidence="4 14"/>
<keyword evidence="11 14" id="KW-0067">ATP-binding</keyword>
<keyword evidence="7 14" id="KW-0028">Amino-acid biosynthesis</keyword>
<dbReference type="PANTHER" id="PTHR20861:SF1">
    <property type="entry name" value="HOMOSERINE KINASE"/>
    <property type="match status" value="1"/>
</dbReference>
<comment type="similarity">
    <text evidence="3 14">Belongs to the GHMP kinase family. Archaeal shikimate kinase subfamily.</text>
</comment>
<sequence>MARARASGGLTIVNAIGHGRLGGAAGLGLWVESRVREARGLWAGVSLTPRGERRLPPRVLEAAATAACSLGACVEGLEAEVHTGFPPGVGLKGSAALLASLVQAVLRLKGVRVPPWRAALAAARVSRGAGLSVTGALDDHAASLLEAPVITDNRGMAILRLLPRDGCRLTAVIGVPGAENPVENLDPSPFRRHSRLYDAAARLGLAGEWLPAMAVSGVAGALALGVEGLASRLYEAGAAAAGVTGKGPAVFALTERPRGAAEVLETAGYEVVEARFKWCG</sequence>
<dbReference type="Pfam" id="PF00288">
    <property type="entry name" value="GHMP_kinases_N"/>
    <property type="match status" value="1"/>
</dbReference>
<dbReference type="GO" id="GO:0009073">
    <property type="term" value="P:aromatic amino acid family biosynthetic process"/>
    <property type="evidence" value="ECO:0007669"/>
    <property type="project" value="UniProtKB-KW"/>
</dbReference>
<evidence type="ECO:0000313" key="17">
    <source>
        <dbReference type="EMBL" id="GBF09356.1"/>
    </source>
</evidence>
<accession>A0A401HA64</accession>
<dbReference type="PIRSF" id="PIRSF005758">
    <property type="entry name" value="Shikimt_kin_arch"/>
    <property type="match status" value="1"/>
</dbReference>
<dbReference type="UniPathway" id="UPA00053">
    <property type="reaction ID" value="UER00088"/>
</dbReference>
<comment type="catalytic activity">
    <reaction evidence="13 14">
        <text>shikimate + ATP = 3-phosphoshikimate + ADP + H(+)</text>
        <dbReference type="Rhea" id="RHEA:13121"/>
        <dbReference type="ChEBI" id="CHEBI:15378"/>
        <dbReference type="ChEBI" id="CHEBI:30616"/>
        <dbReference type="ChEBI" id="CHEBI:36208"/>
        <dbReference type="ChEBI" id="CHEBI:145989"/>
        <dbReference type="ChEBI" id="CHEBI:456216"/>
        <dbReference type="EC" id="2.7.1.71"/>
    </reaction>
</comment>
<keyword evidence="6 14" id="KW-0963">Cytoplasm</keyword>
<evidence type="ECO:0000256" key="7">
    <source>
        <dbReference type="ARBA" id="ARBA00022605"/>
    </source>
</evidence>
<evidence type="ECO:0000256" key="5">
    <source>
        <dbReference type="ARBA" id="ARBA00013853"/>
    </source>
</evidence>
<dbReference type="EMBL" id="BDMD01000055">
    <property type="protein sequence ID" value="GBF09356.1"/>
    <property type="molecule type" value="Genomic_DNA"/>
</dbReference>
<dbReference type="GO" id="GO:0008652">
    <property type="term" value="P:amino acid biosynthetic process"/>
    <property type="evidence" value="ECO:0007669"/>
    <property type="project" value="UniProtKB-KW"/>
</dbReference>
<evidence type="ECO:0000256" key="11">
    <source>
        <dbReference type="ARBA" id="ARBA00022840"/>
    </source>
</evidence>
<evidence type="ECO:0000256" key="2">
    <source>
        <dbReference type="ARBA" id="ARBA00004842"/>
    </source>
</evidence>
<evidence type="ECO:0000256" key="10">
    <source>
        <dbReference type="ARBA" id="ARBA00022777"/>
    </source>
</evidence>
<keyword evidence="10 14" id="KW-0418">Kinase</keyword>
<dbReference type="SUPFAM" id="SSF54211">
    <property type="entry name" value="Ribosomal protein S5 domain 2-like"/>
    <property type="match status" value="1"/>
</dbReference>
<keyword evidence="9 14" id="KW-0547">Nucleotide-binding</keyword>
<evidence type="ECO:0000256" key="13">
    <source>
        <dbReference type="ARBA" id="ARBA00048567"/>
    </source>
</evidence>
<feature type="domain" description="GHMP kinase N-terminal" evidence="15">
    <location>
        <begin position="62"/>
        <end position="145"/>
    </location>
</feature>
<dbReference type="Gene3D" id="3.30.230.10">
    <property type="match status" value="1"/>
</dbReference>
<dbReference type="PANTHER" id="PTHR20861">
    <property type="entry name" value="HOMOSERINE/4-DIPHOSPHOCYTIDYL-2-C-METHYL-D-ERYTHRITOL KINASE"/>
    <property type="match status" value="1"/>
</dbReference>
<comment type="caution">
    <text evidence="17">The sequence shown here is derived from an EMBL/GenBank/DDBJ whole genome shotgun (WGS) entry which is preliminary data.</text>
</comment>
<organism evidence="17 18">
    <name type="scientific">Aeropyrum pernix</name>
    <dbReference type="NCBI Taxonomy" id="56636"/>
    <lineage>
        <taxon>Archaea</taxon>
        <taxon>Thermoproteota</taxon>
        <taxon>Thermoprotei</taxon>
        <taxon>Desulfurococcales</taxon>
        <taxon>Desulfurococcaceae</taxon>
        <taxon>Aeropyrum</taxon>
    </lineage>
</organism>
<keyword evidence="12 14" id="KW-0057">Aromatic amino acid biosynthesis</keyword>
<dbReference type="Pfam" id="PF08544">
    <property type="entry name" value="GHMP_kinases_C"/>
    <property type="match status" value="1"/>
</dbReference>
<evidence type="ECO:0000256" key="4">
    <source>
        <dbReference type="ARBA" id="ARBA00012154"/>
    </source>
</evidence>
<dbReference type="GO" id="GO:0009423">
    <property type="term" value="P:chorismate biosynthetic process"/>
    <property type="evidence" value="ECO:0007669"/>
    <property type="project" value="UniProtKB-UniRule"/>
</dbReference>
<name>A0A401HA64_AERPX</name>
<protein>
    <recommendedName>
        <fullName evidence="5 14">Shikimate kinase</fullName>
        <shortName evidence="14">SK</shortName>
        <ecNumber evidence="4 14">2.7.1.71</ecNumber>
    </recommendedName>
</protein>
<dbReference type="RefSeq" id="WP_131160339.1">
    <property type="nucleotide sequence ID" value="NZ_BDMD01000055.1"/>
</dbReference>
<evidence type="ECO:0000256" key="6">
    <source>
        <dbReference type="ARBA" id="ARBA00022490"/>
    </source>
</evidence>
<evidence type="ECO:0000259" key="15">
    <source>
        <dbReference type="Pfam" id="PF00288"/>
    </source>
</evidence>
<dbReference type="InterPro" id="IPR020568">
    <property type="entry name" value="Ribosomal_Su5_D2-typ_SF"/>
</dbReference>
<evidence type="ECO:0000256" key="1">
    <source>
        <dbReference type="ARBA" id="ARBA00004496"/>
    </source>
</evidence>
<evidence type="ECO:0000256" key="3">
    <source>
        <dbReference type="ARBA" id="ARBA00010202"/>
    </source>
</evidence>
<evidence type="ECO:0000256" key="14">
    <source>
        <dbReference type="HAMAP-Rule" id="MF_00370"/>
    </source>
</evidence>
<dbReference type="InterPro" id="IPR013750">
    <property type="entry name" value="GHMP_kinase_C_dom"/>
</dbReference>
<dbReference type="InterPro" id="IPR010189">
    <property type="entry name" value="SK_arc"/>
</dbReference>
<proteinExistence type="inferred from homology"/>
<evidence type="ECO:0000313" key="18">
    <source>
        <dbReference type="Proteomes" id="UP000291213"/>
    </source>
</evidence>
<reference evidence="17 18" key="1">
    <citation type="submission" date="2017-02" db="EMBL/GenBank/DDBJ databases">
        <title>isolation and characterization of a novel temperate virus Aeropyrum globular virus 1 infecting hyperthermophilic archaeon Aeropyrum.</title>
        <authorList>
            <person name="Yumiya M."/>
            <person name="Yoshida T."/>
            <person name="Sako Y."/>
        </authorList>
    </citation>
    <scope>NUCLEOTIDE SEQUENCE [LARGE SCALE GENOMIC DNA]</scope>
    <source>
        <strain evidence="17 18">YK1-12-2013</strain>
    </source>
</reference>
<dbReference type="OrthoDB" id="384591at2157"/>
<dbReference type="NCBIfam" id="TIGR01920">
    <property type="entry name" value="Shik_kin_archae"/>
    <property type="match status" value="1"/>
</dbReference>
<feature type="domain" description="GHMP kinase C-terminal" evidence="16">
    <location>
        <begin position="202"/>
        <end position="265"/>
    </location>
</feature>
<comment type="subcellular location">
    <subcellularLocation>
        <location evidence="1 14">Cytoplasm</location>
    </subcellularLocation>
</comment>
<dbReference type="InterPro" id="IPR014721">
    <property type="entry name" value="Ribsml_uS5_D2-typ_fold_subgr"/>
</dbReference>
<dbReference type="InterPro" id="IPR006204">
    <property type="entry name" value="GHMP_kinase_N_dom"/>
</dbReference>
<dbReference type="GO" id="GO:0005524">
    <property type="term" value="F:ATP binding"/>
    <property type="evidence" value="ECO:0007669"/>
    <property type="project" value="UniProtKB-UniRule"/>
</dbReference>